<dbReference type="InParanoid" id="K3ZKB4"/>
<keyword evidence="2" id="KW-1185">Reference proteome</keyword>
<evidence type="ECO:0000313" key="1">
    <source>
        <dbReference type="EnsemblPlants" id="KQK94213"/>
    </source>
</evidence>
<dbReference type="Proteomes" id="UP000004995">
    <property type="component" value="Unassembled WGS sequence"/>
</dbReference>
<name>K3ZKB4_SETIT</name>
<protein>
    <submittedName>
        <fullName evidence="1">Uncharacterized protein</fullName>
    </submittedName>
</protein>
<dbReference type="EnsemblPlants" id="KQK94213">
    <property type="protein sequence ID" value="KQK94213"/>
    <property type="gene ID" value="SETIT_027020mg"/>
</dbReference>
<proteinExistence type="predicted"/>
<dbReference type="Gramene" id="KQK94213">
    <property type="protein sequence ID" value="KQK94213"/>
    <property type="gene ID" value="SETIT_027020mg"/>
</dbReference>
<dbReference type="EMBL" id="AGNK02004780">
    <property type="status" value="NOT_ANNOTATED_CDS"/>
    <property type="molecule type" value="Genomic_DNA"/>
</dbReference>
<accession>K3ZKB4</accession>
<evidence type="ECO:0000313" key="2">
    <source>
        <dbReference type="Proteomes" id="UP000004995"/>
    </source>
</evidence>
<reference evidence="1" key="2">
    <citation type="submission" date="2018-08" db="UniProtKB">
        <authorList>
            <consortium name="EnsemblPlants"/>
        </authorList>
    </citation>
    <scope>IDENTIFICATION</scope>
    <source>
        <strain evidence="1">Yugu1</strain>
    </source>
</reference>
<dbReference type="HOGENOM" id="CLU_2053756_0_0_1"/>
<reference evidence="2" key="1">
    <citation type="journal article" date="2012" name="Nat. Biotechnol.">
        <title>Reference genome sequence of the model plant Setaria.</title>
        <authorList>
            <person name="Bennetzen J.L."/>
            <person name="Schmutz J."/>
            <person name="Wang H."/>
            <person name="Percifield R."/>
            <person name="Hawkins J."/>
            <person name="Pontaroli A.C."/>
            <person name="Estep M."/>
            <person name="Feng L."/>
            <person name="Vaughn J.N."/>
            <person name="Grimwood J."/>
            <person name="Jenkins J."/>
            <person name="Barry K."/>
            <person name="Lindquist E."/>
            <person name="Hellsten U."/>
            <person name="Deshpande S."/>
            <person name="Wang X."/>
            <person name="Wu X."/>
            <person name="Mitros T."/>
            <person name="Triplett J."/>
            <person name="Yang X."/>
            <person name="Ye C.Y."/>
            <person name="Mauro-Herrera M."/>
            <person name="Wang L."/>
            <person name="Li P."/>
            <person name="Sharma M."/>
            <person name="Sharma R."/>
            <person name="Ronald P.C."/>
            <person name="Panaud O."/>
            <person name="Kellogg E.A."/>
            <person name="Brutnell T.P."/>
            <person name="Doust A.N."/>
            <person name="Tuskan G.A."/>
            <person name="Rokhsar D."/>
            <person name="Devos K.M."/>
        </authorList>
    </citation>
    <scope>NUCLEOTIDE SEQUENCE [LARGE SCALE GENOMIC DNA]</scope>
    <source>
        <strain evidence="2">cv. Yugu1</strain>
    </source>
</reference>
<dbReference type="AlphaFoldDB" id="K3ZKB4"/>
<sequence>MCKCSRPKEGARTHSRGGLLACCSRSSSNLFLPSPALFSFEQVRVHQFRFLVFFFFSCSIEIHAELEGILLTVLRKCLFFLNDMALVLYLSRSRLNILHSSAVFLSSFCYTGELTLLLKH</sequence>
<organism evidence="1 2">
    <name type="scientific">Setaria italica</name>
    <name type="common">Foxtail millet</name>
    <name type="synonym">Panicum italicum</name>
    <dbReference type="NCBI Taxonomy" id="4555"/>
    <lineage>
        <taxon>Eukaryota</taxon>
        <taxon>Viridiplantae</taxon>
        <taxon>Streptophyta</taxon>
        <taxon>Embryophyta</taxon>
        <taxon>Tracheophyta</taxon>
        <taxon>Spermatophyta</taxon>
        <taxon>Magnoliopsida</taxon>
        <taxon>Liliopsida</taxon>
        <taxon>Poales</taxon>
        <taxon>Poaceae</taxon>
        <taxon>PACMAD clade</taxon>
        <taxon>Panicoideae</taxon>
        <taxon>Panicodae</taxon>
        <taxon>Paniceae</taxon>
        <taxon>Cenchrinae</taxon>
        <taxon>Setaria</taxon>
    </lineage>
</organism>